<dbReference type="SUPFAM" id="SSF161070">
    <property type="entry name" value="SNF-like"/>
    <property type="match status" value="1"/>
</dbReference>
<dbReference type="EMBL" id="CAADHO010000013">
    <property type="protein sequence ID" value="VFQ47050.1"/>
    <property type="molecule type" value="Genomic_DNA"/>
</dbReference>
<accession>A0A4U8YSW2</accession>
<feature type="transmembrane region" description="Helical" evidence="7">
    <location>
        <begin position="145"/>
        <end position="164"/>
    </location>
</feature>
<name>A0A4U8YSW2_9BACT</name>
<evidence type="ECO:0000313" key="8">
    <source>
        <dbReference type="EMBL" id="VFQ47050.1"/>
    </source>
</evidence>
<evidence type="ECO:0000256" key="3">
    <source>
        <dbReference type="ARBA" id="ARBA00022692"/>
    </source>
</evidence>
<dbReference type="Pfam" id="PF00209">
    <property type="entry name" value="SNF"/>
    <property type="match status" value="2"/>
</dbReference>
<feature type="transmembrane region" description="Helical" evidence="7">
    <location>
        <begin position="171"/>
        <end position="191"/>
    </location>
</feature>
<reference evidence="8 9" key="1">
    <citation type="submission" date="2019-03" db="EMBL/GenBank/DDBJ databases">
        <authorList>
            <person name="Nijsse B."/>
        </authorList>
    </citation>
    <scope>NUCLEOTIDE SEQUENCE [LARGE SCALE GENOMIC DNA]</scope>
    <source>
        <strain evidence="8">Desulfoluna butyratoxydans MSL71</strain>
    </source>
</reference>
<dbReference type="Proteomes" id="UP000507962">
    <property type="component" value="Unassembled WGS sequence"/>
</dbReference>
<evidence type="ECO:0000256" key="1">
    <source>
        <dbReference type="ARBA" id="ARBA00004141"/>
    </source>
</evidence>
<evidence type="ECO:0000313" key="9">
    <source>
        <dbReference type="Proteomes" id="UP000507962"/>
    </source>
</evidence>
<evidence type="ECO:0000256" key="5">
    <source>
        <dbReference type="ARBA" id="ARBA00023136"/>
    </source>
</evidence>
<evidence type="ECO:0000256" key="6">
    <source>
        <dbReference type="RuleBase" id="RU003732"/>
    </source>
</evidence>
<evidence type="ECO:0000256" key="4">
    <source>
        <dbReference type="ARBA" id="ARBA00022989"/>
    </source>
</evidence>
<gene>
    <name evidence="8" type="ORF">MSL71_47360</name>
</gene>
<evidence type="ECO:0000256" key="2">
    <source>
        <dbReference type="ARBA" id="ARBA00022448"/>
    </source>
</evidence>
<keyword evidence="2 6" id="KW-0813">Transport</keyword>
<dbReference type="PANTHER" id="PTHR42948:SF1">
    <property type="entry name" value="TRANSPORTER"/>
    <property type="match status" value="1"/>
</dbReference>
<evidence type="ECO:0000256" key="7">
    <source>
        <dbReference type="SAM" id="Phobius"/>
    </source>
</evidence>
<feature type="transmembrane region" description="Helical" evidence="7">
    <location>
        <begin position="383"/>
        <end position="404"/>
    </location>
</feature>
<feature type="transmembrane region" description="Helical" evidence="7">
    <location>
        <begin position="86"/>
        <end position="108"/>
    </location>
</feature>
<feature type="transmembrane region" description="Helical" evidence="7">
    <location>
        <begin position="416"/>
        <end position="439"/>
    </location>
</feature>
<feature type="transmembrane region" description="Helical" evidence="7">
    <location>
        <begin position="12"/>
        <end position="31"/>
    </location>
</feature>
<dbReference type="PROSITE" id="PS50267">
    <property type="entry name" value="NA_NEUROTRAN_SYMP_3"/>
    <property type="match status" value="1"/>
</dbReference>
<proteinExistence type="inferred from homology"/>
<dbReference type="PRINTS" id="PR00176">
    <property type="entry name" value="NANEUSMPORT"/>
</dbReference>
<protein>
    <recommendedName>
        <fullName evidence="6">Transporter</fullName>
    </recommendedName>
</protein>
<dbReference type="GO" id="GO:0016020">
    <property type="term" value="C:membrane"/>
    <property type="evidence" value="ECO:0007669"/>
    <property type="project" value="UniProtKB-SubCell"/>
</dbReference>
<keyword evidence="5 7" id="KW-0472">Membrane</keyword>
<keyword evidence="3 6" id="KW-0812">Transmembrane</keyword>
<dbReference type="InterPro" id="IPR000175">
    <property type="entry name" value="Na/ntran_symport"/>
</dbReference>
<dbReference type="AlphaFoldDB" id="A0A4U8YSW2"/>
<dbReference type="InterPro" id="IPR047218">
    <property type="entry name" value="YocR/YhdH-like"/>
</dbReference>
<sequence>MSEVENRDQFGSRIGFILASAGSAVGLGNIWRFPFVAGENGGAAFVLIYLLLVFCIGMPVMLAEFVVGRRGQGDPVGSLRRVAGKFFTPLGGMGIFAAIVILSFYGVVGGWTIKYTVDALMGALGTDVPSAGAVFGNFVKDPKMVIFYQALFMLGTFGVVARGIGNGIEKFCTVFMPVLFLLLIVLAVRSVTLPGAAEGLAFYLKPDFSKVNGAMILAALGQAFFSLSIGIGVMLTYGSYLKKSEPIVSPAFQICFLDSFVALIAGLVIFPAVFAFGLEPGSGPGLTFVTLPAVFSKMPGGALFAVLFFFLLVIASLTSSMSQLEVICAYFVDDRKWTRSKATLTVTCLTFCLGIPSAISLGGGLNIAGKSFLDAMDFMASNMIMPLGGMGFALLAGWGLHAMAKEELSGSDGKPLAIYPAWRVICCVVAPAAIGWIFVTGLKW</sequence>
<feature type="transmembrane region" description="Helical" evidence="7">
    <location>
        <begin position="342"/>
        <end position="363"/>
    </location>
</feature>
<dbReference type="CDD" id="cd10336">
    <property type="entry name" value="SLC6sbd_Tyt1-Like"/>
    <property type="match status" value="1"/>
</dbReference>
<organism evidence="8 9">
    <name type="scientific">Desulfoluna butyratoxydans</name>
    <dbReference type="NCBI Taxonomy" id="231438"/>
    <lineage>
        <taxon>Bacteria</taxon>
        <taxon>Pseudomonadati</taxon>
        <taxon>Thermodesulfobacteriota</taxon>
        <taxon>Desulfobacteria</taxon>
        <taxon>Desulfobacterales</taxon>
        <taxon>Desulfolunaceae</taxon>
        <taxon>Desulfoluna</taxon>
    </lineage>
</organism>
<comment type="similarity">
    <text evidence="6">Belongs to the sodium:neurotransmitter symporter (SNF) (TC 2.A.22) family.</text>
</comment>
<feature type="transmembrane region" description="Helical" evidence="7">
    <location>
        <begin position="298"/>
        <end position="321"/>
    </location>
</feature>
<dbReference type="GO" id="GO:0015293">
    <property type="term" value="F:symporter activity"/>
    <property type="evidence" value="ECO:0007669"/>
    <property type="project" value="UniProtKB-KW"/>
</dbReference>
<dbReference type="InterPro" id="IPR037272">
    <property type="entry name" value="SNS_sf"/>
</dbReference>
<dbReference type="PANTHER" id="PTHR42948">
    <property type="entry name" value="TRANSPORTER"/>
    <property type="match status" value="1"/>
</dbReference>
<feature type="transmembrane region" description="Helical" evidence="7">
    <location>
        <begin position="256"/>
        <end position="278"/>
    </location>
</feature>
<keyword evidence="6" id="KW-0769">Symport</keyword>
<comment type="subcellular location">
    <subcellularLocation>
        <location evidence="1">Membrane</location>
        <topology evidence="1">Multi-pass membrane protein</topology>
    </subcellularLocation>
</comment>
<dbReference type="PROSITE" id="PS00610">
    <property type="entry name" value="NA_NEUROTRAN_SYMP_1"/>
    <property type="match status" value="1"/>
</dbReference>
<feature type="transmembrane region" description="Helical" evidence="7">
    <location>
        <begin position="43"/>
        <end position="66"/>
    </location>
</feature>
<keyword evidence="9" id="KW-1185">Reference proteome</keyword>
<feature type="transmembrane region" description="Helical" evidence="7">
    <location>
        <begin position="211"/>
        <end position="235"/>
    </location>
</feature>
<dbReference type="RefSeq" id="WP_180146109.1">
    <property type="nucleotide sequence ID" value="NZ_CAADHO010000013.1"/>
</dbReference>
<keyword evidence="4 7" id="KW-1133">Transmembrane helix</keyword>
<dbReference type="NCBIfam" id="NF037979">
    <property type="entry name" value="Na_transp"/>
    <property type="match status" value="1"/>
</dbReference>